<dbReference type="EMBL" id="VSWD01000005">
    <property type="protein sequence ID" value="KAK3103637.1"/>
    <property type="molecule type" value="Genomic_DNA"/>
</dbReference>
<name>A0AA89CBC4_PINIB</name>
<proteinExistence type="predicted"/>
<evidence type="ECO:0000313" key="1">
    <source>
        <dbReference type="EMBL" id="KAK3103637.1"/>
    </source>
</evidence>
<protein>
    <recommendedName>
        <fullName evidence="3">Apple domain-containing protein</fullName>
    </recommendedName>
</protein>
<evidence type="ECO:0008006" key="3">
    <source>
        <dbReference type="Google" id="ProtNLM"/>
    </source>
</evidence>
<gene>
    <name evidence="1" type="ORF">FSP39_020676</name>
</gene>
<dbReference type="Proteomes" id="UP001186944">
    <property type="component" value="Unassembled WGS sequence"/>
</dbReference>
<evidence type="ECO:0000313" key="2">
    <source>
        <dbReference type="Proteomes" id="UP001186944"/>
    </source>
</evidence>
<dbReference type="AlphaFoldDB" id="A0AA89CBC4"/>
<keyword evidence="2" id="KW-1185">Reference proteome</keyword>
<reference evidence="1" key="1">
    <citation type="submission" date="2019-08" db="EMBL/GenBank/DDBJ databases">
        <title>The improved chromosome-level genome for the pearl oyster Pinctada fucata martensii using PacBio sequencing and Hi-C.</title>
        <authorList>
            <person name="Zheng Z."/>
        </authorList>
    </citation>
    <scope>NUCLEOTIDE SEQUENCE</scope>
    <source>
        <strain evidence="1">ZZ-2019</strain>
        <tissue evidence="1">Adductor muscle</tissue>
    </source>
</reference>
<sequence>MCIRECVKRNCKSVNFNKEKLQCDLMSTNDGCLQDRDVFQEHPDYIFVNFSDSENIEKVSPRPNLNIIKNTVLTQHQIAILFCP</sequence>
<organism evidence="1 2">
    <name type="scientific">Pinctada imbricata</name>
    <name type="common">Atlantic pearl-oyster</name>
    <name type="synonym">Pinctada martensii</name>
    <dbReference type="NCBI Taxonomy" id="66713"/>
    <lineage>
        <taxon>Eukaryota</taxon>
        <taxon>Metazoa</taxon>
        <taxon>Spiralia</taxon>
        <taxon>Lophotrochozoa</taxon>
        <taxon>Mollusca</taxon>
        <taxon>Bivalvia</taxon>
        <taxon>Autobranchia</taxon>
        <taxon>Pteriomorphia</taxon>
        <taxon>Pterioida</taxon>
        <taxon>Pterioidea</taxon>
        <taxon>Pteriidae</taxon>
        <taxon>Pinctada</taxon>
    </lineage>
</organism>
<accession>A0AA89CBC4</accession>
<comment type="caution">
    <text evidence="1">The sequence shown here is derived from an EMBL/GenBank/DDBJ whole genome shotgun (WGS) entry which is preliminary data.</text>
</comment>